<gene>
    <name evidence="2" type="ORF">U6N30_22890</name>
</gene>
<sequence>MTAVSPAPRLTRGTHVGYAMGSIGTAAFGTGVLDLVYRPSRWFNG</sequence>
<feature type="transmembrane region" description="Helical" evidence="1">
    <location>
        <begin position="16"/>
        <end position="37"/>
    </location>
</feature>
<keyword evidence="1" id="KW-1133">Transmembrane helix</keyword>
<reference evidence="2 3" key="1">
    <citation type="submission" date="2023-12" db="EMBL/GenBank/DDBJ databases">
        <title>Blastococcus brunescens sp. nov., an actonobacterium isolated from sandstone collected in sahara desert.</title>
        <authorList>
            <person name="Gtari M."/>
            <person name="Ghodhbane F."/>
        </authorList>
    </citation>
    <scope>NUCLEOTIDE SEQUENCE [LARGE SCALE GENOMIC DNA]</scope>
    <source>
        <strain evidence="2 3">BMG 8361</strain>
    </source>
</reference>
<evidence type="ECO:0000313" key="2">
    <source>
        <dbReference type="EMBL" id="WRL62738.1"/>
    </source>
</evidence>
<evidence type="ECO:0008006" key="4">
    <source>
        <dbReference type="Google" id="ProtNLM"/>
    </source>
</evidence>
<dbReference type="RefSeq" id="WP_324274089.1">
    <property type="nucleotide sequence ID" value="NZ_CP141261.1"/>
</dbReference>
<proteinExistence type="predicted"/>
<keyword evidence="1" id="KW-0812">Transmembrane</keyword>
<evidence type="ECO:0000256" key="1">
    <source>
        <dbReference type="SAM" id="Phobius"/>
    </source>
</evidence>
<keyword evidence="3" id="KW-1185">Reference proteome</keyword>
<name>A0ABZ1AZ86_9ACTN</name>
<protein>
    <recommendedName>
        <fullName evidence="4">MFS transporter</fullName>
    </recommendedName>
</protein>
<organism evidence="2 3">
    <name type="scientific">Blastococcus brunescens</name>
    <dbReference type="NCBI Taxonomy" id="1564165"/>
    <lineage>
        <taxon>Bacteria</taxon>
        <taxon>Bacillati</taxon>
        <taxon>Actinomycetota</taxon>
        <taxon>Actinomycetes</taxon>
        <taxon>Geodermatophilales</taxon>
        <taxon>Geodermatophilaceae</taxon>
        <taxon>Blastococcus</taxon>
    </lineage>
</organism>
<keyword evidence="1" id="KW-0472">Membrane</keyword>
<dbReference type="EMBL" id="CP141261">
    <property type="protein sequence ID" value="WRL62738.1"/>
    <property type="molecule type" value="Genomic_DNA"/>
</dbReference>
<accession>A0ABZ1AZ86</accession>
<evidence type="ECO:0000313" key="3">
    <source>
        <dbReference type="Proteomes" id="UP001324287"/>
    </source>
</evidence>
<dbReference type="Proteomes" id="UP001324287">
    <property type="component" value="Chromosome"/>
</dbReference>